<accession>A0A7D5V3D2</accession>
<dbReference type="InterPro" id="IPR051477">
    <property type="entry name" value="Expansin_CellWall"/>
</dbReference>
<dbReference type="SUPFAM" id="SSF50685">
    <property type="entry name" value="Barwin-like endoglucanases"/>
    <property type="match status" value="1"/>
</dbReference>
<dbReference type="Proteomes" id="UP000510686">
    <property type="component" value="Chromosome 5"/>
</dbReference>
<dbReference type="AlphaFoldDB" id="A0A7D5V3D2"/>
<dbReference type="InterPro" id="IPR009009">
    <property type="entry name" value="RlpA-like_DPBB"/>
</dbReference>
<dbReference type="KEGG" id="mbrn:26243740"/>
<evidence type="ECO:0000256" key="1">
    <source>
        <dbReference type="ARBA" id="ARBA00022729"/>
    </source>
</evidence>
<dbReference type="CDD" id="cd22191">
    <property type="entry name" value="DPBB_RlpA_EXP_N-like"/>
    <property type="match status" value="1"/>
</dbReference>
<evidence type="ECO:0000313" key="3">
    <source>
        <dbReference type="EMBL" id="QLI71972.1"/>
    </source>
</evidence>
<keyword evidence="1" id="KW-0732">Signal</keyword>
<sequence length="280" mass="30744">MPFIGIQESSTWSVALTANMNTRATGLPKTSAFYCPQPVYNPTCISDPTASLHLPHHNAHQNSREQHVSVWVIPEPRHVFQIQQHRYTFHVAIPIRIHESSTWQVALTANANTRNRAESYYYRLGNTSATSKRRSIRSLKKIKTSDLVFNMYSICKAVAAAVLAFSLAATAAPAAGEEHMNHLAARNAGDFTYYYTGLGACGETNNDSQMVAAVGHDLFDRSRPCGRMIRAHYGGNSADVKVVDRCGGCNDDSLDLSPAAFQQLVGSLGPGRVQGTWEFI</sequence>
<protein>
    <recommendedName>
        <fullName evidence="2">RlpA-like protein double-psi beta-barrel domain-containing protein</fullName>
    </recommendedName>
</protein>
<dbReference type="OrthoDB" id="406505at2759"/>
<dbReference type="EMBL" id="CP058936">
    <property type="protein sequence ID" value="QLI71972.1"/>
    <property type="molecule type" value="Genomic_DNA"/>
</dbReference>
<dbReference type="PANTHER" id="PTHR31836:SF28">
    <property type="entry name" value="SRCR DOMAIN-CONTAINING PROTEIN-RELATED"/>
    <property type="match status" value="1"/>
</dbReference>
<evidence type="ECO:0000259" key="2">
    <source>
        <dbReference type="Pfam" id="PF03330"/>
    </source>
</evidence>
<dbReference type="Pfam" id="PF03330">
    <property type="entry name" value="DPBB_1"/>
    <property type="match status" value="1"/>
</dbReference>
<evidence type="ECO:0000313" key="4">
    <source>
        <dbReference type="Proteomes" id="UP000510686"/>
    </source>
</evidence>
<dbReference type="InterPro" id="IPR036908">
    <property type="entry name" value="RlpA-like_sf"/>
</dbReference>
<proteinExistence type="predicted"/>
<organism evidence="3 4">
    <name type="scientific">Metarhizium brunneum</name>
    <dbReference type="NCBI Taxonomy" id="500148"/>
    <lineage>
        <taxon>Eukaryota</taxon>
        <taxon>Fungi</taxon>
        <taxon>Dikarya</taxon>
        <taxon>Ascomycota</taxon>
        <taxon>Pezizomycotina</taxon>
        <taxon>Sordariomycetes</taxon>
        <taxon>Hypocreomycetidae</taxon>
        <taxon>Hypocreales</taxon>
        <taxon>Clavicipitaceae</taxon>
        <taxon>Metarhizium</taxon>
    </lineage>
</organism>
<name>A0A7D5V3D2_9HYPO</name>
<reference evidence="3 4" key="1">
    <citation type="submission" date="2020-07" db="EMBL/GenBank/DDBJ databases">
        <title>Telomere length de novo assembly of all 7 chromosomes of the fungus, Metarhizium brunneum, using a novel assembly pipeline.</title>
        <authorList>
            <person name="Saud z."/>
            <person name="Kortsinoglou A."/>
            <person name="Kouvelis V.N."/>
            <person name="Butt T.M."/>
        </authorList>
    </citation>
    <scope>NUCLEOTIDE SEQUENCE [LARGE SCALE GENOMIC DNA]</scope>
    <source>
        <strain evidence="3 4">4556</strain>
    </source>
</reference>
<dbReference type="RefSeq" id="XP_065987363.1">
    <property type="nucleotide sequence ID" value="XM_066131224.1"/>
</dbReference>
<feature type="domain" description="RlpA-like protein double-psi beta-barrel" evidence="2">
    <location>
        <begin position="189"/>
        <end position="264"/>
    </location>
</feature>
<keyword evidence="4" id="KW-1185">Reference proteome</keyword>
<dbReference type="GeneID" id="26243740"/>
<dbReference type="PANTHER" id="PTHR31836">
    <property type="match status" value="1"/>
</dbReference>
<gene>
    <name evidence="3" type="ORF">G6M90_00g083420</name>
</gene>
<dbReference type="Gene3D" id="2.40.40.10">
    <property type="entry name" value="RlpA-like domain"/>
    <property type="match status" value="1"/>
</dbReference>